<keyword evidence="2" id="KW-1185">Reference proteome</keyword>
<sequence length="54" mass="6332">MGIIASSNTLKRNCRLSKESNFRCPDHRAEEVLPVLLEDVPLDVRRDKVERRRI</sequence>
<dbReference type="AlphaFoldDB" id="A0A067RDL4"/>
<proteinExistence type="predicted"/>
<dbReference type="Proteomes" id="UP000027135">
    <property type="component" value="Unassembled WGS sequence"/>
</dbReference>
<evidence type="ECO:0000313" key="2">
    <source>
        <dbReference type="Proteomes" id="UP000027135"/>
    </source>
</evidence>
<evidence type="ECO:0000313" key="1">
    <source>
        <dbReference type="EMBL" id="KDR16914.1"/>
    </source>
</evidence>
<reference evidence="1 2" key="1">
    <citation type="journal article" date="2014" name="Nat. Commun.">
        <title>Molecular traces of alternative social organization in a termite genome.</title>
        <authorList>
            <person name="Terrapon N."/>
            <person name="Li C."/>
            <person name="Robertson H.M."/>
            <person name="Ji L."/>
            <person name="Meng X."/>
            <person name="Booth W."/>
            <person name="Chen Z."/>
            <person name="Childers C.P."/>
            <person name="Glastad K.M."/>
            <person name="Gokhale K."/>
            <person name="Gowin J."/>
            <person name="Gronenberg W."/>
            <person name="Hermansen R.A."/>
            <person name="Hu H."/>
            <person name="Hunt B.G."/>
            <person name="Huylmans A.K."/>
            <person name="Khalil S.M."/>
            <person name="Mitchell R.D."/>
            <person name="Munoz-Torres M.C."/>
            <person name="Mustard J.A."/>
            <person name="Pan H."/>
            <person name="Reese J.T."/>
            <person name="Scharf M.E."/>
            <person name="Sun F."/>
            <person name="Vogel H."/>
            <person name="Xiao J."/>
            <person name="Yang W."/>
            <person name="Yang Z."/>
            <person name="Yang Z."/>
            <person name="Zhou J."/>
            <person name="Zhu J."/>
            <person name="Brent C.S."/>
            <person name="Elsik C.G."/>
            <person name="Goodisman M.A."/>
            <person name="Liberles D.A."/>
            <person name="Roe R.M."/>
            <person name="Vargo E.L."/>
            <person name="Vilcinskas A."/>
            <person name="Wang J."/>
            <person name="Bornberg-Bauer E."/>
            <person name="Korb J."/>
            <person name="Zhang G."/>
            <person name="Liebig J."/>
        </authorList>
    </citation>
    <scope>NUCLEOTIDE SEQUENCE [LARGE SCALE GENOMIC DNA]</scope>
    <source>
        <tissue evidence="1">Whole organism</tissue>
    </source>
</reference>
<name>A0A067RDL4_ZOONE</name>
<gene>
    <name evidence="1" type="ORF">L798_09223</name>
</gene>
<dbReference type="InParanoid" id="A0A067RDL4"/>
<accession>A0A067RDL4</accession>
<dbReference type="EMBL" id="KK852770">
    <property type="protein sequence ID" value="KDR16914.1"/>
    <property type="molecule type" value="Genomic_DNA"/>
</dbReference>
<protein>
    <submittedName>
        <fullName evidence="1">Uncharacterized protein</fullName>
    </submittedName>
</protein>
<organism evidence="1 2">
    <name type="scientific">Zootermopsis nevadensis</name>
    <name type="common">Dampwood termite</name>
    <dbReference type="NCBI Taxonomy" id="136037"/>
    <lineage>
        <taxon>Eukaryota</taxon>
        <taxon>Metazoa</taxon>
        <taxon>Ecdysozoa</taxon>
        <taxon>Arthropoda</taxon>
        <taxon>Hexapoda</taxon>
        <taxon>Insecta</taxon>
        <taxon>Pterygota</taxon>
        <taxon>Neoptera</taxon>
        <taxon>Polyneoptera</taxon>
        <taxon>Dictyoptera</taxon>
        <taxon>Blattodea</taxon>
        <taxon>Blattoidea</taxon>
        <taxon>Termitoidae</taxon>
        <taxon>Termopsidae</taxon>
        <taxon>Zootermopsis</taxon>
    </lineage>
</organism>